<organism evidence="1 2">
    <name type="scientific">Parenemella sanctibonifatiensis</name>
    <dbReference type="NCBI Taxonomy" id="2016505"/>
    <lineage>
        <taxon>Bacteria</taxon>
        <taxon>Bacillati</taxon>
        <taxon>Actinomycetota</taxon>
        <taxon>Actinomycetes</taxon>
        <taxon>Propionibacteriales</taxon>
        <taxon>Propionibacteriaceae</taxon>
        <taxon>Parenemella</taxon>
    </lineage>
</organism>
<reference evidence="1 2" key="1">
    <citation type="submission" date="2017-07" db="EMBL/GenBank/DDBJ databases">
        <title>Draft whole genome sequences of clinical Proprionibacteriaceae strains.</title>
        <authorList>
            <person name="Bernier A.-M."/>
            <person name="Bernard K."/>
            <person name="Domingo M.-C."/>
        </authorList>
    </citation>
    <scope>NUCLEOTIDE SEQUENCE [LARGE SCALE GENOMIC DNA]</scope>
    <source>
        <strain evidence="1 2">NML 150081</strain>
    </source>
</reference>
<protein>
    <submittedName>
        <fullName evidence="1">Uncharacterized protein</fullName>
    </submittedName>
</protein>
<dbReference type="InterPro" id="IPR046561">
    <property type="entry name" value="DUF6716"/>
</dbReference>
<name>A0A255EHE7_9ACTN</name>
<keyword evidence="2" id="KW-1185">Reference proteome</keyword>
<comment type="caution">
    <text evidence="1">The sequence shown here is derived from an EMBL/GenBank/DDBJ whole genome shotgun (WGS) entry which is preliminary data.</text>
</comment>
<dbReference type="EMBL" id="NMVJ01000006">
    <property type="protein sequence ID" value="OYN90967.1"/>
    <property type="molecule type" value="Genomic_DNA"/>
</dbReference>
<evidence type="ECO:0000313" key="2">
    <source>
        <dbReference type="Proteomes" id="UP000216300"/>
    </source>
</evidence>
<dbReference type="Proteomes" id="UP000216300">
    <property type="component" value="Unassembled WGS sequence"/>
</dbReference>
<evidence type="ECO:0000313" key="1">
    <source>
        <dbReference type="EMBL" id="OYN90967.1"/>
    </source>
</evidence>
<dbReference type="RefSeq" id="WP_094453323.1">
    <property type="nucleotide sequence ID" value="NZ_NMVJ01000006.1"/>
</dbReference>
<dbReference type="Pfam" id="PF20471">
    <property type="entry name" value="DUF6716"/>
    <property type="match status" value="1"/>
</dbReference>
<dbReference type="OrthoDB" id="8441777at2"/>
<sequence length="374" mass="40437">MTRVVAVADSDSYLKLADHLLAQLPADWQTELAVVANPVQPSPAQTTGLTTRPVATVGVRRWTELVAEADVVLLSCTGPAMMPLLRRLRSLANRPVLVSALPGISLPANDRAVWVRSQTDLLVVNSHREREAFRGHRLAEGLRVGLGHLPQVGSPAPRVEGDEVVFAAQSLVPAKAEQRRAVLATLGHLSDPWRAVLKVRALGGERQTHNERWPYPQLLAALEQEGAVPRGSIEVRAGSMQQALGRAGAMVTVSSTAALEAITAGVPVAVINDFGVSDDLINPVFEGSGLFTSLAQIRAGWFPAPDPAWLEANYFHDVAADDWTAELDGLVAQRGAGELPQRPLRPEAMAGRLRQELRLAPPGWLWQAARRIRR</sequence>
<gene>
    <name evidence="1" type="ORF">CGZ91_05675</name>
</gene>
<proteinExistence type="predicted"/>
<dbReference type="AlphaFoldDB" id="A0A255EHE7"/>
<accession>A0A255EHE7</accession>